<evidence type="ECO:0000256" key="6">
    <source>
        <dbReference type="ARBA" id="ARBA00023008"/>
    </source>
</evidence>
<reference evidence="14" key="1">
    <citation type="journal article" date="2016" name="Gene">
        <title>Comparative analyses of the complete mitochondrial genomes of two murine pinworms Aspiculuris tetraptera and Syphacia obvelata.</title>
        <authorList>
            <person name="Wang C.-R."/>
            <person name="Lou Y."/>
            <person name="Gao J.-F."/>
            <person name="Qiu J.-H."/>
            <person name="Zhang Y."/>
            <person name="Gao Y."/>
            <person name="Chang Q.-C."/>
        </authorList>
    </citation>
    <scope>NUCLEOTIDE SEQUENCE</scope>
</reference>
<dbReference type="Pfam" id="PF00116">
    <property type="entry name" value="COX2"/>
    <property type="match status" value="1"/>
</dbReference>
<evidence type="ECO:0000256" key="9">
    <source>
        <dbReference type="ARBA" id="ARBA00031389"/>
    </source>
</evidence>
<evidence type="ECO:0000256" key="10">
    <source>
        <dbReference type="ARBA" id="ARBA00049512"/>
    </source>
</evidence>
<feature type="transmembrane region" description="Helical" evidence="11">
    <location>
        <begin position="189"/>
        <end position="210"/>
    </location>
</feature>
<dbReference type="EC" id="7.1.1.9" evidence="4"/>
<dbReference type="EMBL" id="KT764937">
    <property type="protein sequence ID" value="ALM87701.1"/>
    <property type="molecule type" value="Genomic_DNA"/>
</dbReference>
<comment type="catalytic activity">
    <reaction evidence="10">
        <text>4 Fe(II)-[cytochrome c] + O2 + 8 H(+)(in) = 4 Fe(III)-[cytochrome c] + 2 H2O + 4 H(+)(out)</text>
        <dbReference type="Rhea" id="RHEA:11436"/>
        <dbReference type="Rhea" id="RHEA-COMP:10350"/>
        <dbReference type="Rhea" id="RHEA-COMP:14399"/>
        <dbReference type="ChEBI" id="CHEBI:15377"/>
        <dbReference type="ChEBI" id="CHEBI:15378"/>
        <dbReference type="ChEBI" id="CHEBI:15379"/>
        <dbReference type="ChEBI" id="CHEBI:29033"/>
        <dbReference type="ChEBI" id="CHEBI:29034"/>
        <dbReference type="EC" id="7.1.1.9"/>
    </reaction>
    <physiologicalReaction direction="left-to-right" evidence="10">
        <dbReference type="Rhea" id="RHEA:11437"/>
    </physiologicalReaction>
</comment>
<keyword evidence="7 14" id="KW-0496">Mitochondrion</keyword>
<dbReference type="AlphaFoldDB" id="A0A141HAU4"/>
<dbReference type="PANTHER" id="PTHR22888:SF9">
    <property type="entry name" value="CYTOCHROME C OXIDASE SUBUNIT 2"/>
    <property type="match status" value="1"/>
</dbReference>
<proteinExistence type="inferred from homology"/>
<gene>
    <name evidence="14" type="primary">COX2</name>
</gene>
<dbReference type="GO" id="GO:0031966">
    <property type="term" value="C:mitochondrial membrane"/>
    <property type="evidence" value="ECO:0007669"/>
    <property type="project" value="UniProtKB-SubCell"/>
</dbReference>
<sequence length="263" mass="31379">MWWWLCLCFQVLFLSSICNLVSELFVGFCYYVYNFYYGFCCLYGCFFIDGEGLCYKFWFYYEVVGVLVYGCSYFDFGCSGCLFLWFVMLWWFDYYYYYWGGFFVWGYVGCYGYWSSVILGLWVYGVSKLNEVWVLLVSFWVFGVGGFAYNGGGYSFGFACGMFYSCYYYFWSMLFILGFYLVMVLNWMLCLGLLMFICCVLMWWGVYYGMCSEICGAGHSYMPIVVEVVPDNVFYSWVEDYKHKYDIATRLGDWYKLHKVSSF</sequence>
<keyword evidence="11" id="KW-1133">Transmembrane helix</keyword>
<dbReference type="SUPFAM" id="SSF49503">
    <property type="entry name" value="Cupredoxins"/>
    <property type="match status" value="1"/>
</dbReference>
<evidence type="ECO:0000313" key="14">
    <source>
        <dbReference type="EMBL" id="ALM87701.1"/>
    </source>
</evidence>
<evidence type="ECO:0000256" key="7">
    <source>
        <dbReference type="ARBA" id="ARBA00023128"/>
    </source>
</evidence>
<organism evidence="14">
    <name type="scientific">Aspiculuris tetraptera</name>
    <dbReference type="NCBI Taxonomy" id="451377"/>
    <lineage>
        <taxon>Eukaryota</taxon>
        <taxon>Metazoa</taxon>
        <taxon>Ecdysozoa</taxon>
        <taxon>Nematoda</taxon>
        <taxon>Chromadorea</taxon>
        <taxon>Rhabditida</taxon>
        <taxon>Spirurina</taxon>
        <taxon>Oxyuridomorpha</taxon>
        <taxon>Oxyuroidea</taxon>
        <taxon>Heteroxynematidae</taxon>
        <taxon>Aspiculuris</taxon>
    </lineage>
</organism>
<evidence type="ECO:0000256" key="1">
    <source>
        <dbReference type="ARBA" id="ARBA00001935"/>
    </source>
</evidence>
<evidence type="ECO:0000256" key="12">
    <source>
        <dbReference type="SAM" id="SignalP"/>
    </source>
</evidence>
<evidence type="ECO:0000256" key="11">
    <source>
        <dbReference type="SAM" id="Phobius"/>
    </source>
</evidence>
<dbReference type="GO" id="GO:0004129">
    <property type="term" value="F:cytochrome-c oxidase activity"/>
    <property type="evidence" value="ECO:0007669"/>
    <property type="project" value="UniProtKB-EC"/>
</dbReference>
<keyword evidence="6" id="KW-0186">Copper</keyword>
<dbReference type="GO" id="GO:0005507">
    <property type="term" value="F:copper ion binding"/>
    <property type="evidence" value="ECO:0007669"/>
    <property type="project" value="InterPro"/>
</dbReference>
<dbReference type="InterPro" id="IPR045187">
    <property type="entry name" value="CcO_II"/>
</dbReference>
<evidence type="ECO:0000259" key="13">
    <source>
        <dbReference type="PROSITE" id="PS50857"/>
    </source>
</evidence>
<dbReference type="PANTHER" id="PTHR22888">
    <property type="entry name" value="CYTOCHROME C OXIDASE, SUBUNIT II"/>
    <property type="match status" value="1"/>
</dbReference>
<accession>A0A141HAU4</accession>
<feature type="transmembrane region" description="Helical" evidence="11">
    <location>
        <begin position="156"/>
        <end position="182"/>
    </location>
</feature>
<feature type="transmembrane region" description="Helical" evidence="11">
    <location>
        <begin position="132"/>
        <end position="150"/>
    </location>
</feature>
<evidence type="ECO:0000256" key="8">
    <source>
        <dbReference type="ARBA" id="ARBA00023136"/>
    </source>
</evidence>
<feature type="chain" id="PRO_5007492061" description="cytochrome-c oxidase" evidence="12">
    <location>
        <begin position="17"/>
        <end position="263"/>
    </location>
</feature>
<evidence type="ECO:0000256" key="5">
    <source>
        <dbReference type="ARBA" id="ARBA00022842"/>
    </source>
</evidence>
<feature type="signal peptide" evidence="12">
    <location>
        <begin position="1"/>
        <end position="16"/>
    </location>
</feature>
<evidence type="ECO:0000256" key="4">
    <source>
        <dbReference type="ARBA" id="ARBA00012949"/>
    </source>
</evidence>
<feature type="domain" description="Cytochrome oxidase subunit II copper A binding" evidence="13">
    <location>
        <begin position="205"/>
        <end position="240"/>
    </location>
</feature>
<evidence type="ECO:0000256" key="3">
    <source>
        <dbReference type="ARBA" id="ARBA00007866"/>
    </source>
</evidence>
<keyword evidence="8 11" id="KW-0472">Membrane</keyword>
<evidence type="ECO:0000256" key="2">
    <source>
        <dbReference type="ARBA" id="ARBA00004225"/>
    </source>
</evidence>
<dbReference type="InterPro" id="IPR002429">
    <property type="entry name" value="CcO_II-like_C"/>
</dbReference>
<comment type="similarity">
    <text evidence="3">Belongs to the cytochrome c oxidase subunit 2 family.</text>
</comment>
<feature type="transmembrane region" description="Helical" evidence="11">
    <location>
        <begin position="30"/>
        <end position="48"/>
    </location>
</feature>
<name>A0A141HAU4_9BILA</name>
<geneLocation type="mitochondrion" evidence="14"/>
<dbReference type="GO" id="GO:0042773">
    <property type="term" value="P:ATP synthesis coupled electron transport"/>
    <property type="evidence" value="ECO:0007669"/>
    <property type="project" value="TreeGrafter"/>
</dbReference>
<comment type="subcellular location">
    <subcellularLocation>
        <location evidence="2">Mitochondrion membrane</location>
        <topology evidence="2">Multi-pass membrane protein</topology>
    </subcellularLocation>
</comment>
<keyword evidence="11" id="KW-0812">Transmembrane</keyword>
<dbReference type="PROSITE" id="PS50857">
    <property type="entry name" value="COX2_CUA"/>
    <property type="match status" value="1"/>
</dbReference>
<keyword evidence="5" id="KW-0460">Magnesium</keyword>
<feature type="transmembrane region" description="Helical" evidence="11">
    <location>
        <begin position="60"/>
        <end position="92"/>
    </location>
</feature>
<dbReference type="Gene3D" id="2.60.40.420">
    <property type="entry name" value="Cupredoxins - blue copper proteins"/>
    <property type="match status" value="1"/>
</dbReference>
<keyword evidence="12" id="KW-0732">Signal</keyword>
<feature type="transmembrane region" description="Helical" evidence="11">
    <location>
        <begin position="104"/>
        <end position="125"/>
    </location>
</feature>
<protein>
    <recommendedName>
        <fullName evidence="4">cytochrome-c oxidase</fullName>
        <ecNumber evidence="4">7.1.1.9</ecNumber>
    </recommendedName>
    <alternativeName>
        <fullName evidence="9">Cytochrome c oxidase polypeptide II</fullName>
    </alternativeName>
</protein>
<comment type="cofactor">
    <cofactor evidence="1">
        <name>Cu cation</name>
        <dbReference type="ChEBI" id="CHEBI:23378"/>
    </cofactor>
</comment>
<dbReference type="InterPro" id="IPR008972">
    <property type="entry name" value="Cupredoxin"/>
</dbReference>